<sequence length="61" mass="6507">MTIVRFAGGPLAGIGLKTTAARWSGGWFTVGDTAGLYAPVHRDPVTGVVLAEVRVTIPRRW</sequence>
<dbReference type="EMBL" id="CP065959">
    <property type="protein sequence ID" value="QQC87039.1"/>
    <property type="molecule type" value="Genomic_DNA"/>
</dbReference>
<organism evidence="2 3">
    <name type="scientific">Streptomyces alfalfae</name>
    <dbReference type="NCBI Taxonomy" id="1642299"/>
    <lineage>
        <taxon>Bacteria</taxon>
        <taxon>Bacillati</taxon>
        <taxon>Actinomycetota</taxon>
        <taxon>Actinomycetes</taxon>
        <taxon>Kitasatosporales</taxon>
        <taxon>Streptomycetaceae</taxon>
        <taxon>Streptomyces</taxon>
    </lineage>
</organism>
<dbReference type="RefSeq" id="WP_198501342.1">
    <property type="nucleotide sequence ID" value="NZ_CP060742.1"/>
</dbReference>
<dbReference type="Proteomes" id="UP000596130">
    <property type="component" value="Chromosome"/>
</dbReference>
<reference evidence="2 3" key="1">
    <citation type="submission" date="2020-12" db="EMBL/GenBank/DDBJ databases">
        <title>Identification and biosynthesis of polyene macrolides produced by Streptomyces alfalfae Men-myco-93-63.</title>
        <authorList>
            <person name="Liu D."/>
            <person name="Li Y."/>
            <person name="Liu L."/>
            <person name="Han X."/>
            <person name="Shen F."/>
        </authorList>
    </citation>
    <scope>NUCLEOTIDE SEQUENCE [LARGE SCALE GENOMIC DNA]</scope>
    <source>
        <strain evidence="2 3">Men-myco-93-63</strain>
    </source>
</reference>
<name>A0A7T4PNU4_9ACTN</name>
<dbReference type="EMBL" id="CP065959">
    <property type="protein sequence ID" value="QQC93464.1"/>
    <property type="molecule type" value="Genomic_DNA"/>
</dbReference>
<gene>
    <name evidence="1" type="ORF">I8755_00240</name>
    <name evidence="2" type="ORF">I8755_37960</name>
</gene>
<dbReference type="AlphaFoldDB" id="A0A7T4PNU4"/>
<accession>A0A7T4PNU4</accession>
<evidence type="ECO:0000313" key="1">
    <source>
        <dbReference type="EMBL" id="QQC87039.1"/>
    </source>
</evidence>
<protein>
    <submittedName>
        <fullName evidence="2">Uncharacterized protein</fullName>
    </submittedName>
</protein>
<proteinExistence type="predicted"/>
<evidence type="ECO:0000313" key="2">
    <source>
        <dbReference type="EMBL" id="QQC93464.1"/>
    </source>
</evidence>
<evidence type="ECO:0000313" key="3">
    <source>
        <dbReference type="Proteomes" id="UP000596130"/>
    </source>
</evidence>